<reference evidence="2" key="1">
    <citation type="submission" date="2022-08" db="UniProtKB">
        <authorList>
            <consortium name="EnsemblMetazoa"/>
        </authorList>
    </citation>
    <scope>IDENTIFICATION</scope>
    <source>
        <strain evidence="2">05x7-T-G4-1.051#20</strain>
    </source>
</reference>
<sequence length="293" mass="32265">MLQSELTGKAAEVYSAFGVAESSDYEHVKSQNNNYSKSSYSCNKSILESQSSTGSKSSPQGGSRSGPGRFEGVVLLLGNDLAGGKVEPDPRVCERVTSSVTSDEEDDDLYPACAVTRAIARRQEMEADHSTDAVTKDSSTEIDLNDTLISNIDDYKTSTEPQNTRKIVKDTPLPRVIGNDDKLNLPSKQENDILSREQLLAEQHTDPDIIQLDKRAVPPEEMVGKRNQKIPSESLQPIPAFEEPFSRVLVDCVGLLPRTRSGNQYLLTIMCTSTRFPEAIPLRNIKAKTIVKF</sequence>
<accession>A0A8W8M3J6</accession>
<evidence type="ECO:0000313" key="2">
    <source>
        <dbReference type="EnsemblMetazoa" id="G30431.1:cds"/>
    </source>
</evidence>
<dbReference type="AlphaFoldDB" id="A0A8W8M3J6"/>
<proteinExistence type="predicted"/>
<evidence type="ECO:0000256" key="1">
    <source>
        <dbReference type="SAM" id="MobiDB-lite"/>
    </source>
</evidence>
<dbReference type="Gene3D" id="3.30.420.10">
    <property type="entry name" value="Ribonuclease H-like superfamily/Ribonuclease H"/>
    <property type="match status" value="1"/>
</dbReference>
<protein>
    <submittedName>
        <fullName evidence="2">Uncharacterized protein</fullName>
    </submittedName>
</protein>
<dbReference type="GO" id="GO:0003676">
    <property type="term" value="F:nucleic acid binding"/>
    <property type="evidence" value="ECO:0007669"/>
    <property type="project" value="InterPro"/>
</dbReference>
<keyword evidence="3" id="KW-1185">Reference proteome</keyword>
<dbReference type="EnsemblMetazoa" id="G30431.1">
    <property type="protein sequence ID" value="G30431.1:cds"/>
    <property type="gene ID" value="G30431"/>
</dbReference>
<dbReference type="SUPFAM" id="SSF53098">
    <property type="entry name" value="Ribonuclease H-like"/>
    <property type="match status" value="1"/>
</dbReference>
<name>A0A8W8M3J6_MAGGI</name>
<organism evidence="2 3">
    <name type="scientific">Magallana gigas</name>
    <name type="common">Pacific oyster</name>
    <name type="synonym">Crassostrea gigas</name>
    <dbReference type="NCBI Taxonomy" id="29159"/>
    <lineage>
        <taxon>Eukaryota</taxon>
        <taxon>Metazoa</taxon>
        <taxon>Spiralia</taxon>
        <taxon>Lophotrochozoa</taxon>
        <taxon>Mollusca</taxon>
        <taxon>Bivalvia</taxon>
        <taxon>Autobranchia</taxon>
        <taxon>Pteriomorphia</taxon>
        <taxon>Ostreida</taxon>
        <taxon>Ostreoidea</taxon>
        <taxon>Ostreidae</taxon>
        <taxon>Magallana</taxon>
    </lineage>
</organism>
<evidence type="ECO:0000313" key="3">
    <source>
        <dbReference type="Proteomes" id="UP000005408"/>
    </source>
</evidence>
<feature type="compositionally biased region" description="Low complexity" evidence="1">
    <location>
        <begin position="46"/>
        <end position="68"/>
    </location>
</feature>
<dbReference type="Proteomes" id="UP000005408">
    <property type="component" value="Unassembled WGS sequence"/>
</dbReference>
<dbReference type="InterPro" id="IPR012337">
    <property type="entry name" value="RNaseH-like_sf"/>
</dbReference>
<feature type="region of interest" description="Disordered" evidence="1">
    <location>
        <begin position="46"/>
        <end position="70"/>
    </location>
</feature>
<dbReference type="InterPro" id="IPR036397">
    <property type="entry name" value="RNaseH_sf"/>
</dbReference>